<dbReference type="Pfam" id="PF04966">
    <property type="entry name" value="OprB"/>
    <property type="match status" value="1"/>
</dbReference>
<gene>
    <name evidence="3" type="ordered locus">Dd703_1366</name>
</gene>
<evidence type="ECO:0000313" key="4">
    <source>
        <dbReference type="Proteomes" id="UP000002734"/>
    </source>
</evidence>
<dbReference type="RefSeq" id="WP_012764985.1">
    <property type="nucleotide sequence ID" value="NC_012880.1"/>
</dbReference>
<keyword evidence="2" id="KW-0732">Signal</keyword>
<feature type="chain" id="PRO_5007230750" evidence="2">
    <location>
        <begin position="33"/>
        <end position="461"/>
    </location>
</feature>
<protein>
    <submittedName>
        <fullName evidence="3">Carbohydrate-selective porin OprB</fullName>
    </submittedName>
</protein>
<dbReference type="InterPro" id="IPR052932">
    <property type="entry name" value="OprB_Porin"/>
</dbReference>
<accession>C6CDQ1</accession>
<organism evidence="3 4">
    <name type="scientific">Musicola paradisiaca (strain Ech703)</name>
    <name type="common">Dickeya paradisiaca</name>
    <name type="synonym">Dickeya dadantii</name>
    <dbReference type="NCBI Taxonomy" id="579405"/>
    <lineage>
        <taxon>Bacteria</taxon>
        <taxon>Pseudomonadati</taxon>
        <taxon>Pseudomonadota</taxon>
        <taxon>Gammaproteobacteria</taxon>
        <taxon>Enterobacterales</taxon>
        <taxon>Pectobacteriaceae</taxon>
        <taxon>Musicola</taxon>
    </lineage>
</organism>
<evidence type="ECO:0000256" key="2">
    <source>
        <dbReference type="RuleBase" id="RU363072"/>
    </source>
</evidence>
<dbReference type="EMBL" id="CP001654">
    <property type="protein sequence ID" value="ACS85168.1"/>
    <property type="molecule type" value="Genomic_DNA"/>
</dbReference>
<dbReference type="InterPro" id="IPR007049">
    <property type="entry name" value="Carb-sel_porin_OprB"/>
</dbReference>
<name>C6CDQ1_MUSP7</name>
<dbReference type="Proteomes" id="UP000002734">
    <property type="component" value="Chromosome"/>
</dbReference>
<dbReference type="STRING" id="579405.Dd703_1366"/>
<dbReference type="GO" id="GO:0008643">
    <property type="term" value="P:carbohydrate transport"/>
    <property type="evidence" value="ECO:0007669"/>
    <property type="project" value="InterPro"/>
</dbReference>
<dbReference type="GO" id="GO:0015288">
    <property type="term" value="F:porin activity"/>
    <property type="evidence" value="ECO:0007669"/>
    <property type="project" value="InterPro"/>
</dbReference>
<dbReference type="HOGENOM" id="CLU_029684_4_0_6"/>
<sequence>MKKTLLEYFASLVSPAAYYSSALLLWPACSIAAGDAPLSETGEWLEQHGVGVHLQASQFYFTNPSAGLQTHESEALTMLFAGADVDLERMNLIPGGKVHFLQLWVPFSHNWDYGTQVGDTLVGNPPPYIPQTAHLMRFTYEQTWGVDDRYSLEFGKSNPGMYFGTPQCDSPMACVNTLLVNSVGYSAMPYSGWGARMAWRATPQLTAGVGGWRTYRGYPFTNGWEEGFRGDGKGENALLAANLVSRQDWRDARYPLNWELMATHSFRSYNEPYYTVNGTSQVTDGSAAARRDSGVSALYVGAKKALWRQDGGRDADNRHPTAISGYADMTYLLNEQVDNGLGSLLHTGLILSSPWASRPLDSYSLNVSWLRLTSDEQRFLTDAFHSAGGRGWSPDRNQYQASLTANLFLTPDVELQLIGSRTWKMNNWGNPYTSLIPQNGWSFVIQANLYLDTLLGLTPRR</sequence>
<comment type="similarity">
    <text evidence="1 2">Belongs to the OprB family.</text>
</comment>
<dbReference type="PANTHER" id="PTHR37944:SF1">
    <property type="entry name" value="PORIN B"/>
    <property type="match status" value="1"/>
</dbReference>
<feature type="signal peptide" evidence="2">
    <location>
        <begin position="1"/>
        <end position="32"/>
    </location>
</feature>
<dbReference type="GO" id="GO:0016020">
    <property type="term" value="C:membrane"/>
    <property type="evidence" value="ECO:0007669"/>
    <property type="project" value="InterPro"/>
</dbReference>
<reference evidence="3" key="1">
    <citation type="submission" date="2009-06" db="EMBL/GenBank/DDBJ databases">
        <title>Complete sequence of Dickeya dadantii Ech703.</title>
        <authorList>
            <consortium name="US DOE Joint Genome Institute"/>
            <person name="Lucas S."/>
            <person name="Copeland A."/>
            <person name="Lapidus A."/>
            <person name="Glavina del Rio T."/>
            <person name="Dalin E."/>
            <person name="Tice H."/>
            <person name="Bruce D."/>
            <person name="Goodwin L."/>
            <person name="Pitluck S."/>
            <person name="Chertkov O."/>
            <person name="Brettin T."/>
            <person name="Detter J.C."/>
            <person name="Han C."/>
            <person name="Larimer F."/>
            <person name="Land M."/>
            <person name="Hauser L."/>
            <person name="Kyrpides N."/>
            <person name="Mikhailova N."/>
            <person name="Balakrishnan V."/>
            <person name="Glasner J."/>
            <person name="Perna N.T."/>
        </authorList>
    </citation>
    <scope>NUCLEOTIDE SEQUENCE [LARGE SCALE GENOMIC DNA]</scope>
    <source>
        <strain evidence="3">Ech703</strain>
    </source>
</reference>
<keyword evidence="4" id="KW-1185">Reference proteome</keyword>
<dbReference type="AlphaFoldDB" id="C6CDQ1"/>
<dbReference type="KEGG" id="dda:Dd703_1366"/>
<dbReference type="eggNOG" id="COG3659">
    <property type="taxonomic scope" value="Bacteria"/>
</dbReference>
<evidence type="ECO:0000313" key="3">
    <source>
        <dbReference type="EMBL" id="ACS85168.1"/>
    </source>
</evidence>
<dbReference type="InterPro" id="IPR038673">
    <property type="entry name" value="OprB_sf"/>
</dbReference>
<dbReference type="Gene3D" id="2.40.160.180">
    <property type="entry name" value="Carbohydrate-selective porin OprB"/>
    <property type="match status" value="1"/>
</dbReference>
<dbReference type="PANTHER" id="PTHR37944">
    <property type="entry name" value="PORIN B"/>
    <property type="match status" value="1"/>
</dbReference>
<proteinExistence type="inferred from homology"/>
<evidence type="ECO:0000256" key="1">
    <source>
        <dbReference type="ARBA" id="ARBA00008769"/>
    </source>
</evidence>